<name>A0A098S1G8_9BACT</name>
<reference evidence="1 2" key="1">
    <citation type="journal article" date="2014" name="Int. J. Syst. Evol. Microbiol.">
        <title>Phaeodactylibacter xiamenensis gen. nov., sp. nov., a member of the family Saprospiraceae isolated from the marine alga Phaeodactylum tricornutum.</title>
        <authorList>
            <person name="Chen Z.Jr."/>
            <person name="Lei X."/>
            <person name="Lai Q."/>
            <person name="Li Y."/>
            <person name="Zhang B."/>
            <person name="Zhang J."/>
            <person name="Zhang H."/>
            <person name="Yang L."/>
            <person name="Zheng W."/>
            <person name="Tian Y."/>
            <person name="Yu Z."/>
            <person name="Xu H.Jr."/>
            <person name="Zheng T."/>
        </authorList>
    </citation>
    <scope>NUCLEOTIDE SEQUENCE [LARGE SCALE GENOMIC DNA]</scope>
    <source>
        <strain evidence="1 2">KD52</strain>
    </source>
</reference>
<dbReference type="EMBL" id="JPOS01000098">
    <property type="protein sequence ID" value="KGE84977.1"/>
    <property type="molecule type" value="Genomic_DNA"/>
</dbReference>
<dbReference type="AlphaFoldDB" id="A0A098S1G8"/>
<dbReference type="RefSeq" id="WP_044229892.1">
    <property type="nucleotide sequence ID" value="NZ_JBKAGJ010000038.1"/>
</dbReference>
<dbReference type="STRING" id="1524460.IX84_30645"/>
<proteinExistence type="predicted"/>
<keyword evidence="2" id="KW-1185">Reference proteome</keyword>
<evidence type="ECO:0000313" key="1">
    <source>
        <dbReference type="EMBL" id="KGE84977.1"/>
    </source>
</evidence>
<accession>A0A098S1G8</accession>
<gene>
    <name evidence="1" type="ORF">IX84_30645</name>
</gene>
<sequence>MHDIEPYYRWRGKYISAHDERSPFYGRTYSEFTFSNKVYNYFIHPQWDEFGSDTLYLKVLYADYDEAFTIIELIGEWNDALSNDIMYLKREVVDRMSDQGIYKYIMVCENVLNFHGSDDCYYEEWYEDVVEEGGWICFVNTLPHVKEEMKDTQLHQFVNFGDAFNDINWRPHKPKLFFKAMDALVHGELQRYLPEEL</sequence>
<evidence type="ECO:0000313" key="2">
    <source>
        <dbReference type="Proteomes" id="UP000029736"/>
    </source>
</evidence>
<comment type="caution">
    <text evidence="1">The sequence shown here is derived from an EMBL/GenBank/DDBJ whole genome shotgun (WGS) entry which is preliminary data.</text>
</comment>
<dbReference type="Proteomes" id="UP000029736">
    <property type="component" value="Unassembled WGS sequence"/>
</dbReference>
<dbReference type="OrthoDB" id="653988at2"/>
<protein>
    <submittedName>
        <fullName evidence="1">Uncharacterized protein</fullName>
    </submittedName>
</protein>
<organism evidence="1 2">
    <name type="scientific">Phaeodactylibacter xiamenensis</name>
    <dbReference type="NCBI Taxonomy" id="1524460"/>
    <lineage>
        <taxon>Bacteria</taxon>
        <taxon>Pseudomonadati</taxon>
        <taxon>Bacteroidota</taxon>
        <taxon>Saprospiria</taxon>
        <taxon>Saprospirales</taxon>
        <taxon>Haliscomenobacteraceae</taxon>
        <taxon>Phaeodactylibacter</taxon>
    </lineage>
</organism>